<feature type="transmembrane region" description="Helical" evidence="5">
    <location>
        <begin position="195"/>
        <end position="213"/>
    </location>
</feature>
<dbReference type="EMBL" id="JAELXT010000009">
    <property type="protein sequence ID" value="MBJ6126032.1"/>
    <property type="molecule type" value="Genomic_DNA"/>
</dbReference>
<feature type="transmembrane region" description="Helical" evidence="5">
    <location>
        <begin position="12"/>
        <end position="32"/>
    </location>
</feature>
<name>A0ABS0Y152_9HYPH</name>
<evidence type="ECO:0000256" key="2">
    <source>
        <dbReference type="ARBA" id="ARBA00022692"/>
    </source>
</evidence>
<proteinExistence type="predicted"/>
<evidence type="ECO:0000256" key="4">
    <source>
        <dbReference type="ARBA" id="ARBA00023136"/>
    </source>
</evidence>
<feature type="transmembrane region" description="Helical" evidence="5">
    <location>
        <begin position="114"/>
        <end position="134"/>
    </location>
</feature>
<dbReference type="RefSeq" id="WP_199049282.1">
    <property type="nucleotide sequence ID" value="NZ_JAELXT010000009.1"/>
</dbReference>
<keyword evidence="2 5" id="KW-0812">Transmembrane</keyword>
<dbReference type="Pfam" id="PF01699">
    <property type="entry name" value="Na_Ca_ex"/>
    <property type="match status" value="2"/>
</dbReference>
<feature type="transmembrane region" description="Helical" evidence="5">
    <location>
        <begin position="257"/>
        <end position="277"/>
    </location>
</feature>
<gene>
    <name evidence="7" type="ORF">JAO75_11510</name>
</gene>
<evidence type="ECO:0000256" key="5">
    <source>
        <dbReference type="SAM" id="Phobius"/>
    </source>
</evidence>
<dbReference type="InterPro" id="IPR044880">
    <property type="entry name" value="NCX_ion-bd_dom_sf"/>
</dbReference>
<evidence type="ECO:0000313" key="7">
    <source>
        <dbReference type="EMBL" id="MBJ6126032.1"/>
    </source>
</evidence>
<keyword evidence="4 5" id="KW-0472">Membrane</keyword>
<feature type="transmembrane region" description="Helical" evidence="5">
    <location>
        <begin position="297"/>
        <end position="314"/>
    </location>
</feature>
<protein>
    <submittedName>
        <fullName evidence="7">Sodium:calcium antiporter</fullName>
    </submittedName>
</protein>
<feature type="domain" description="Sodium/calcium exchanger membrane region" evidence="6">
    <location>
        <begin position="15"/>
        <end position="143"/>
    </location>
</feature>
<keyword evidence="3 5" id="KW-1133">Transmembrane helix</keyword>
<evidence type="ECO:0000313" key="8">
    <source>
        <dbReference type="Proteomes" id="UP000620670"/>
    </source>
</evidence>
<sequence>MPLSNAHDYPVWVNVAIFLVAAVLVWGAGTRLTHYLDNISRKTGWGQAFVGMLFLGGITSLPEIANTLTSSWTGNPALAINNLLGSAAINVLLLAVADAFIGREAVTSAIARPITLMMATLCMLVLIAVAAAITVTDVPVLGIGIWSVVLCALSIGSFWLSVGYNDRAPWVVKNVDPDMADEGEDDTDETSVRSLAIRSAAAGAVIFVAGYALSQTGDALAEQTGIGTGMVGFALIGLATSLPELSSITTALRLRRYEMAFGQVLGTNFINLSLILLADAVFTGGPVINELSRFETTSALLGAILTGVFLIGLLERRNPTVMKMGWDSLAVMVLFAGGLVLLYAVE</sequence>
<dbReference type="Gene3D" id="1.20.1420.30">
    <property type="entry name" value="NCX, central ion-binding region"/>
    <property type="match status" value="1"/>
</dbReference>
<dbReference type="Proteomes" id="UP000620670">
    <property type="component" value="Unassembled WGS sequence"/>
</dbReference>
<evidence type="ECO:0000256" key="3">
    <source>
        <dbReference type="ARBA" id="ARBA00022989"/>
    </source>
</evidence>
<feature type="transmembrane region" description="Helical" evidence="5">
    <location>
        <begin position="82"/>
        <end position="102"/>
    </location>
</feature>
<accession>A0ABS0Y152</accession>
<comment type="caution">
    <text evidence="7">The sequence shown here is derived from an EMBL/GenBank/DDBJ whole genome shotgun (WGS) entry which is preliminary data.</text>
</comment>
<dbReference type="InterPro" id="IPR004837">
    <property type="entry name" value="NaCa_Exmemb"/>
</dbReference>
<organism evidence="7 8">
    <name type="scientific">Microvirga splendida</name>
    <dbReference type="NCBI Taxonomy" id="2795727"/>
    <lineage>
        <taxon>Bacteria</taxon>
        <taxon>Pseudomonadati</taxon>
        <taxon>Pseudomonadota</taxon>
        <taxon>Alphaproteobacteria</taxon>
        <taxon>Hyphomicrobiales</taxon>
        <taxon>Methylobacteriaceae</taxon>
        <taxon>Microvirga</taxon>
    </lineage>
</organism>
<feature type="transmembrane region" description="Helical" evidence="5">
    <location>
        <begin position="44"/>
        <end position="62"/>
    </location>
</feature>
<feature type="transmembrane region" description="Helical" evidence="5">
    <location>
        <begin position="326"/>
        <end position="345"/>
    </location>
</feature>
<evidence type="ECO:0000256" key="1">
    <source>
        <dbReference type="ARBA" id="ARBA00004141"/>
    </source>
</evidence>
<feature type="domain" description="Sodium/calcium exchanger membrane region" evidence="6">
    <location>
        <begin position="200"/>
        <end position="343"/>
    </location>
</feature>
<feature type="transmembrane region" description="Helical" evidence="5">
    <location>
        <begin position="225"/>
        <end position="245"/>
    </location>
</feature>
<reference evidence="8" key="1">
    <citation type="submission" date="2020-12" db="EMBL/GenBank/DDBJ databases">
        <title>Hymenobacter sp.</title>
        <authorList>
            <person name="Kim M.K."/>
        </authorList>
    </citation>
    <scope>NUCLEOTIDE SEQUENCE [LARGE SCALE GENOMIC DNA]</scope>
    <source>
        <strain evidence="8">BT325</strain>
    </source>
</reference>
<comment type="subcellular location">
    <subcellularLocation>
        <location evidence="1">Membrane</location>
        <topology evidence="1">Multi-pass membrane protein</topology>
    </subcellularLocation>
</comment>
<evidence type="ECO:0000259" key="6">
    <source>
        <dbReference type="Pfam" id="PF01699"/>
    </source>
</evidence>
<keyword evidence="8" id="KW-1185">Reference proteome</keyword>
<feature type="transmembrane region" description="Helical" evidence="5">
    <location>
        <begin position="140"/>
        <end position="160"/>
    </location>
</feature>